<keyword evidence="2" id="KW-0378">Hydrolase</keyword>
<dbReference type="RefSeq" id="WP_243550583.1">
    <property type="nucleotide sequence ID" value="NZ_CP094532.1"/>
</dbReference>
<dbReference type="InterPro" id="IPR029058">
    <property type="entry name" value="AB_hydrolase_fold"/>
</dbReference>
<dbReference type="PANTHER" id="PTHR12277:SF81">
    <property type="entry name" value="PROTEIN ABHD13"/>
    <property type="match status" value="1"/>
</dbReference>
<dbReference type="InterPro" id="IPR022742">
    <property type="entry name" value="Hydrolase_4"/>
</dbReference>
<organism evidence="2 3">
    <name type="scientific">Chryseobacterium suipulveris</name>
    <dbReference type="NCBI Taxonomy" id="2929800"/>
    <lineage>
        <taxon>Bacteria</taxon>
        <taxon>Pseudomonadati</taxon>
        <taxon>Bacteroidota</taxon>
        <taxon>Flavobacteriia</taxon>
        <taxon>Flavobacteriales</taxon>
        <taxon>Weeksellaceae</taxon>
        <taxon>Chryseobacterium group</taxon>
        <taxon>Chryseobacterium</taxon>
    </lineage>
</organism>
<protein>
    <submittedName>
        <fullName evidence="2">Alpha/beta hydrolase</fullName>
    </submittedName>
</protein>
<evidence type="ECO:0000313" key="2">
    <source>
        <dbReference type="EMBL" id="UOE41703.1"/>
    </source>
</evidence>
<accession>A0ABY4BR74</accession>
<dbReference type="PROSITE" id="PS51257">
    <property type="entry name" value="PROKAR_LIPOPROTEIN"/>
    <property type="match status" value="1"/>
</dbReference>
<proteinExistence type="predicted"/>
<gene>
    <name evidence="2" type="ORF">MTP09_03435</name>
</gene>
<dbReference type="EMBL" id="CP094532">
    <property type="protein sequence ID" value="UOE41703.1"/>
    <property type="molecule type" value="Genomic_DNA"/>
</dbReference>
<feature type="domain" description="Serine aminopeptidase S33" evidence="1">
    <location>
        <begin position="98"/>
        <end position="225"/>
    </location>
</feature>
<reference evidence="2 3" key="1">
    <citation type="submission" date="2022-03" db="EMBL/GenBank/DDBJ databases">
        <title>Chryseobacterium sp. isolated from particulate matters in swine house.</title>
        <authorList>
            <person name="Won M."/>
            <person name="Kim S.-J."/>
            <person name="Kwon S.-W."/>
        </authorList>
    </citation>
    <scope>NUCLEOTIDE SEQUENCE [LARGE SCALE GENOMIC DNA]</scope>
    <source>
        <strain evidence="2 3">SC2-2</strain>
    </source>
</reference>
<evidence type="ECO:0000259" key="1">
    <source>
        <dbReference type="Pfam" id="PF12146"/>
    </source>
</evidence>
<dbReference type="GO" id="GO:0016787">
    <property type="term" value="F:hydrolase activity"/>
    <property type="evidence" value="ECO:0007669"/>
    <property type="project" value="UniProtKB-KW"/>
</dbReference>
<evidence type="ECO:0000313" key="3">
    <source>
        <dbReference type="Proteomes" id="UP000831460"/>
    </source>
</evidence>
<sequence length="296" mass="33527">MKFLKFFAVLSLLILYGCQINYPLLQPWKNDPDRRNFSWKEKEDSIHLKIVGENLQPVFFKNKDSLQRNFTITSYFFNGNNGRKINAWLLQPKSKVADKSVFALHGNAGNLNTQLGFFSNLTDFGFQVFIFDYPGFGYSEGKPTRKAALEDSFSAFEFFRNLDKVKSTSKIIYGQSIGGNFAIPVATQNQGEIAGLVLEGTFLQTDDIANHYFPVLGRVALKNNFDNKLNIKSFKKSVLVIHSNEDKVVPEKLGKKLFENANEPKSFLEIGKCHICGIKFYGEEIASRIGEVIFGN</sequence>
<dbReference type="Pfam" id="PF12146">
    <property type="entry name" value="Hydrolase_4"/>
    <property type="match status" value="1"/>
</dbReference>
<dbReference type="Gene3D" id="3.40.50.1820">
    <property type="entry name" value="alpha/beta hydrolase"/>
    <property type="match status" value="1"/>
</dbReference>
<dbReference type="SUPFAM" id="SSF53474">
    <property type="entry name" value="alpha/beta-Hydrolases"/>
    <property type="match status" value="1"/>
</dbReference>
<dbReference type="PANTHER" id="PTHR12277">
    <property type="entry name" value="ALPHA/BETA HYDROLASE DOMAIN-CONTAINING PROTEIN"/>
    <property type="match status" value="1"/>
</dbReference>
<keyword evidence="3" id="KW-1185">Reference proteome</keyword>
<name>A0ABY4BR74_9FLAO</name>
<dbReference type="Proteomes" id="UP000831460">
    <property type="component" value="Chromosome"/>
</dbReference>